<name>G5IMA8_9FIRM</name>
<proteinExistence type="predicted"/>
<organism evidence="2 3">
    <name type="scientific">Hungatella hathewayi WAL-18680</name>
    <dbReference type="NCBI Taxonomy" id="742737"/>
    <lineage>
        <taxon>Bacteria</taxon>
        <taxon>Bacillati</taxon>
        <taxon>Bacillota</taxon>
        <taxon>Clostridia</taxon>
        <taxon>Lachnospirales</taxon>
        <taxon>Lachnospiraceae</taxon>
        <taxon>Hungatella</taxon>
    </lineage>
</organism>
<evidence type="ECO:0000313" key="3">
    <source>
        <dbReference type="Proteomes" id="UP000005384"/>
    </source>
</evidence>
<keyword evidence="1" id="KW-0175">Coiled coil</keyword>
<dbReference type="Proteomes" id="UP000005384">
    <property type="component" value="Unassembled WGS sequence"/>
</dbReference>
<sequence length="1182" mass="136306">MTATKPRFEALSRIVLNNWHYIKHKTLSFSEGVNFFTGHSGSGKSTVIDAMQIVLYANTDGRGFFNKAAADDSDRNLIEYLRGMINIGENNEFAYLRNQNFSSTIVLELRQTDTGECQCVGVVFDVETATNEISRMFFWHKGGVPEHEYRIGNGTRAMSTEEVKEFLLRNYSKEECYYGSHNERFRKQLYDIYLGGLDSEKFPLLFKRAIPFRMNIKLEEFVKEYICMEQDIHIEDMQESVMQYGRMRKKIEDTCREIEQLKGICGQYEKVREARNTIDTYRYYVQKLDILQSRRVAQTTQERIRLTTEELAKRQEEKKGLEREIEELAGKSDELLKQISASGYEELKAQLASLNELVERLGNGKARWETTASALNAWVDQDVTSNRTIWDIEAFSDGSITEEGIVRLKKDIGEMLSDVDKQRQEANGILRDLKRREQQAREELEQLKAGNKAYPKELEQARTMLQNRLYQETGKSVSVEILADLMDIKDDQWRNAVEGYMGGNKLSLIVEPKYARAAMKIYEELDKQKYYRVAVLDTEKVMQDSHVVMEGALAEEVSVRRDYVQAYIDFLLGKVVKCEGVDELRKCKIGITRDCVLYHSYRIQHINPEQYTKFAYIGKSSVRQRVKLLEKTLAEIAEEREPQMEVLRECEGILKLEGMNHDVSVYLEWKADMEALEKKKVEQRKLREKLDGLKARNVEVWEKEREALLELCEARKGVLRENERLIYDGENALKKDRDEAIRLQEELIVKERELEEEWAAELEDGSPGAGRPDVRLAGRVAAGEMAGAGNDEMLTEDKRAGAGSTGAVGMLAVAAAAEESLRAELEKRSNPRYDLMGNEYGAKLQKAIEKKDEEKQKLTDLRGEYLRVYLNRSFSLSSDDNSEYEKLLEKLSCDRLEEYRKSAAEQARSAVEHFKDDFMYKIRSAIREALIRKDELNRVISGLDFGKDKYQFYIGKNKGPDGQYYDMFMADSLEINPAQLDVSMDNQLDFFTMEHENHYGQMVNDLINVFIPPDNATPEELEEAKRNMDKYADYRTYLSFDMQQLVQNEDETIKIRLSKMIKKNSGGEGQNPLYVALLASFAQAYRINLKPKVQRNPTIRLVVLDEAFSKMDAEKVASCIQLIRGLGFQALISATNDKIQNYVETVDKIFVFANPNKKCISIQEFEREEFGELKADLVDGEG</sequence>
<dbReference type="PANTHER" id="PTHR32182:SF0">
    <property type="entry name" value="DNA REPLICATION AND REPAIR PROTEIN RECF"/>
    <property type="match status" value="1"/>
</dbReference>
<dbReference type="Gene3D" id="3.40.50.300">
    <property type="entry name" value="P-loop containing nucleotide triphosphate hydrolases"/>
    <property type="match status" value="1"/>
</dbReference>
<dbReference type="RefSeq" id="WP_006782624.1">
    <property type="nucleotide sequence ID" value="NZ_CP040506.1"/>
</dbReference>
<dbReference type="Pfam" id="PF13555">
    <property type="entry name" value="AAA_29"/>
    <property type="match status" value="1"/>
</dbReference>
<dbReference type="PATRIC" id="fig|742737.3.peg.4624"/>
<dbReference type="GO" id="GO:0000731">
    <property type="term" value="P:DNA synthesis involved in DNA repair"/>
    <property type="evidence" value="ECO:0007669"/>
    <property type="project" value="TreeGrafter"/>
</dbReference>
<reference evidence="2 3" key="1">
    <citation type="submission" date="2011-08" db="EMBL/GenBank/DDBJ databases">
        <title>The Genome Sequence of Clostridium hathewayi WAL-18680.</title>
        <authorList>
            <consortium name="The Broad Institute Genome Sequencing Platform"/>
            <person name="Earl A."/>
            <person name="Ward D."/>
            <person name="Feldgarden M."/>
            <person name="Gevers D."/>
            <person name="Finegold S.M."/>
            <person name="Summanen P.H."/>
            <person name="Molitoris D.R."/>
            <person name="Song M."/>
            <person name="Daigneault M."/>
            <person name="Allen-Vercoe E."/>
            <person name="Young S.K."/>
            <person name="Zeng Q."/>
            <person name="Gargeya S."/>
            <person name="Fitzgerald M."/>
            <person name="Haas B."/>
            <person name="Abouelleil A."/>
            <person name="Alvarado L."/>
            <person name="Arachchi H.M."/>
            <person name="Berlin A."/>
            <person name="Brown A."/>
            <person name="Chapman S.B."/>
            <person name="Chen Z."/>
            <person name="Dunbar C."/>
            <person name="Freedman E."/>
            <person name="Gearin G."/>
            <person name="Gellesch M."/>
            <person name="Goldberg J."/>
            <person name="Griggs A."/>
            <person name="Gujja S."/>
            <person name="Heiman D."/>
            <person name="Howarth C."/>
            <person name="Larson L."/>
            <person name="Lui A."/>
            <person name="MacDonald P.J.P."/>
            <person name="Montmayeur A."/>
            <person name="Murphy C."/>
            <person name="Neiman D."/>
            <person name="Pearson M."/>
            <person name="Priest M."/>
            <person name="Roberts A."/>
            <person name="Saif S."/>
            <person name="Shea T."/>
            <person name="Shenoy N."/>
            <person name="Sisk P."/>
            <person name="Stolte C."/>
            <person name="Sykes S."/>
            <person name="Wortman J."/>
            <person name="Nusbaum C."/>
            <person name="Birren B."/>
        </authorList>
    </citation>
    <scope>NUCLEOTIDE SEQUENCE [LARGE SCALE GENOMIC DNA]</scope>
    <source>
        <strain evidence="2 3">WAL-18680</strain>
    </source>
</reference>
<evidence type="ECO:0000313" key="2">
    <source>
        <dbReference type="EMBL" id="EHI57527.1"/>
    </source>
</evidence>
<accession>G5IMA8</accession>
<feature type="coiled-coil region" evidence="1">
    <location>
        <begin position="297"/>
        <end position="364"/>
    </location>
</feature>
<dbReference type="Pfam" id="PF13558">
    <property type="entry name" value="SbcC_Walker_B"/>
    <property type="match status" value="1"/>
</dbReference>
<feature type="coiled-coil region" evidence="1">
    <location>
        <begin position="666"/>
        <end position="696"/>
    </location>
</feature>
<feature type="coiled-coil region" evidence="1">
    <location>
        <begin position="405"/>
        <end position="450"/>
    </location>
</feature>
<dbReference type="HOGENOM" id="CLU_009040_1_0_9"/>
<dbReference type="InterPro" id="IPR027417">
    <property type="entry name" value="P-loop_NTPase"/>
</dbReference>
<protein>
    <recommendedName>
        <fullName evidence="4">SMC hinge domain-containing protein</fullName>
    </recommendedName>
</protein>
<evidence type="ECO:0008006" key="4">
    <source>
        <dbReference type="Google" id="ProtNLM"/>
    </source>
</evidence>
<dbReference type="AlphaFoldDB" id="G5IMA8"/>
<evidence type="ECO:0000256" key="1">
    <source>
        <dbReference type="SAM" id="Coils"/>
    </source>
</evidence>
<dbReference type="PANTHER" id="PTHR32182">
    <property type="entry name" value="DNA REPLICATION AND REPAIR PROTEIN RECF"/>
    <property type="match status" value="1"/>
</dbReference>
<gene>
    <name evidence="2" type="ORF">HMPREF9473_04636</name>
</gene>
<dbReference type="SUPFAM" id="SSF52540">
    <property type="entry name" value="P-loop containing nucleoside triphosphate hydrolases"/>
    <property type="match status" value="1"/>
</dbReference>
<comment type="caution">
    <text evidence="2">The sequence shown here is derived from an EMBL/GenBank/DDBJ whole genome shotgun (WGS) entry which is preliminary data.</text>
</comment>
<dbReference type="EMBL" id="ADLN01000120">
    <property type="protein sequence ID" value="EHI57527.1"/>
    <property type="molecule type" value="Genomic_DNA"/>
</dbReference>
<dbReference type="GO" id="GO:0006302">
    <property type="term" value="P:double-strand break repair"/>
    <property type="evidence" value="ECO:0007669"/>
    <property type="project" value="TreeGrafter"/>
</dbReference>
<keyword evidence="3" id="KW-1185">Reference proteome</keyword>